<evidence type="ECO:0000313" key="3">
    <source>
        <dbReference type="Proteomes" id="UP000759131"/>
    </source>
</evidence>
<reference evidence="2" key="1">
    <citation type="submission" date="2020-11" db="EMBL/GenBank/DDBJ databases">
        <authorList>
            <person name="Tran Van P."/>
        </authorList>
    </citation>
    <scope>NUCLEOTIDE SEQUENCE</scope>
</reference>
<organism evidence="2">
    <name type="scientific">Medioppia subpectinata</name>
    <dbReference type="NCBI Taxonomy" id="1979941"/>
    <lineage>
        <taxon>Eukaryota</taxon>
        <taxon>Metazoa</taxon>
        <taxon>Ecdysozoa</taxon>
        <taxon>Arthropoda</taxon>
        <taxon>Chelicerata</taxon>
        <taxon>Arachnida</taxon>
        <taxon>Acari</taxon>
        <taxon>Acariformes</taxon>
        <taxon>Sarcoptiformes</taxon>
        <taxon>Oribatida</taxon>
        <taxon>Brachypylina</taxon>
        <taxon>Oppioidea</taxon>
        <taxon>Oppiidae</taxon>
        <taxon>Medioppia</taxon>
    </lineage>
</organism>
<dbReference type="Gene3D" id="3.40.50.720">
    <property type="entry name" value="NAD(P)-binding Rossmann-like Domain"/>
    <property type="match status" value="1"/>
</dbReference>
<sequence>MSFLRLFSFNNFLIQYIIAFTTLLIAVNISQCLEGLISAIGRWAVVAIIAWFGAKHWRRHRNNRRLTSYKRAVLVTGCDSGFGNALAMKLNEHGFRVYATVLDTEGEGARNLLTRQRFDGQTRVLRMDVTSDQEVNRAYDTVAKELVDNGEQLWAVVNNAGILTLGPLDWGTVDTYKRIHEVNTFGMVRVTRVFLPLIRQSKGLCVWL</sequence>
<dbReference type="SUPFAM" id="SSF51735">
    <property type="entry name" value="NAD(P)-binding Rossmann-fold domains"/>
    <property type="match status" value="1"/>
</dbReference>
<dbReference type="OrthoDB" id="6422490at2759"/>
<feature type="transmembrane region" description="Helical" evidence="1">
    <location>
        <begin position="36"/>
        <end position="54"/>
    </location>
</feature>
<dbReference type="PANTHER" id="PTHR43313:SF36">
    <property type="entry name" value="D-BETA-HYDROXYBUTYRATE DEHYDROGENASE, MITOCHONDRIAL"/>
    <property type="match status" value="1"/>
</dbReference>
<evidence type="ECO:0000256" key="1">
    <source>
        <dbReference type="SAM" id="Phobius"/>
    </source>
</evidence>
<dbReference type="InterPro" id="IPR002347">
    <property type="entry name" value="SDR_fam"/>
</dbReference>
<evidence type="ECO:0000313" key="2">
    <source>
        <dbReference type="EMBL" id="CAD7628889.1"/>
    </source>
</evidence>
<dbReference type="EMBL" id="CAJPIZ010006202">
    <property type="protein sequence ID" value="CAG2109319.1"/>
    <property type="molecule type" value="Genomic_DNA"/>
</dbReference>
<keyword evidence="1" id="KW-1133">Transmembrane helix</keyword>
<accession>A0A7R9KT01</accession>
<dbReference type="Proteomes" id="UP000759131">
    <property type="component" value="Unassembled WGS sequence"/>
</dbReference>
<name>A0A7R9KT01_9ACAR</name>
<dbReference type="Pfam" id="PF00106">
    <property type="entry name" value="adh_short"/>
    <property type="match status" value="1"/>
</dbReference>
<protein>
    <submittedName>
        <fullName evidence="2">Uncharacterized protein</fullName>
    </submittedName>
</protein>
<dbReference type="PANTHER" id="PTHR43313">
    <property type="entry name" value="SHORT-CHAIN DEHYDROGENASE/REDUCTASE FAMILY 9C"/>
    <property type="match status" value="1"/>
</dbReference>
<keyword evidence="1" id="KW-0472">Membrane</keyword>
<dbReference type="GO" id="GO:0016491">
    <property type="term" value="F:oxidoreductase activity"/>
    <property type="evidence" value="ECO:0007669"/>
    <property type="project" value="TreeGrafter"/>
</dbReference>
<dbReference type="InterPro" id="IPR036291">
    <property type="entry name" value="NAD(P)-bd_dom_sf"/>
</dbReference>
<dbReference type="GO" id="GO:0008202">
    <property type="term" value="P:steroid metabolic process"/>
    <property type="evidence" value="ECO:0007669"/>
    <property type="project" value="TreeGrafter"/>
</dbReference>
<proteinExistence type="predicted"/>
<keyword evidence="3" id="KW-1185">Reference proteome</keyword>
<feature type="transmembrane region" description="Helical" evidence="1">
    <location>
        <begin position="12"/>
        <end position="30"/>
    </location>
</feature>
<keyword evidence="1" id="KW-0812">Transmembrane</keyword>
<dbReference type="EMBL" id="OC860777">
    <property type="protein sequence ID" value="CAD7628889.1"/>
    <property type="molecule type" value="Genomic_DNA"/>
</dbReference>
<dbReference type="AlphaFoldDB" id="A0A7R9KT01"/>
<gene>
    <name evidence="2" type="ORF">OSB1V03_LOCUS9307</name>
</gene>
<feature type="non-terminal residue" evidence="2">
    <location>
        <position position="208"/>
    </location>
</feature>